<organism evidence="1 2">
    <name type="scientific">Actinomadura mexicana</name>
    <dbReference type="NCBI Taxonomy" id="134959"/>
    <lineage>
        <taxon>Bacteria</taxon>
        <taxon>Bacillati</taxon>
        <taxon>Actinomycetota</taxon>
        <taxon>Actinomycetes</taxon>
        <taxon>Streptosporangiales</taxon>
        <taxon>Thermomonosporaceae</taxon>
        <taxon>Actinomadura</taxon>
    </lineage>
</organism>
<keyword evidence="2" id="KW-1185">Reference proteome</keyword>
<sequence>MLCLTCHRVRPAASRADYTAERASLIVREGLCTCGAPPGRPWRRQPVRKGAGVPR</sequence>
<evidence type="ECO:0000313" key="1">
    <source>
        <dbReference type="EMBL" id="SNS29314.1"/>
    </source>
</evidence>
<dbReference type="AlphaFoldDB" id="A0A239DBS8"/>
<accession>A0A239DBS8</accession>
<name>A0A239DBS8_9ACTN</name>
<proteinExistence type="predicted"/>
<dbReference type="Proteomes" id="UP000198420">
    <property type="component" value="Unassembled WGS sequence"/>
</dbReference>
<evidence type="ECO:0000313" key="2">
    <source>
        <dbReference type="Proteomes" id="UP000198420"/>
    </source>
</evidence>
<dbReference type="EMBL" id="FZNP01000014">
    <property type="protein sequence ID" value="SNS29314.1"/>
    <property type="molecule type" value="Genomic_DNA"/>
</dbReference>
<protein>
    <submittedName>
        <fullName evidence="1">Uncharacterized protein</fullName>
    </submittedName>
</protein>
<gene>
    <name evidence="1" type="ORF">SAMN06265355_11471</name>
</gene>
<reference evidence="2" key="1">
    <citation type="submission" date="2017-06" db="EMBL/GenBank/DDBJ databases">
        <authorList>
            <person name="Varghese N."/>
            <person name="Submissions S."/>
        </authorList>
    </citation>
    <scope>NUCLEOTIDE SEQUENCE [LARGE SCALE GENOMIC DNA]</scope>
    <source>
        <strain evidence="2">DSM 44485</strain>
    </source>
</reference>